<dbReference type="Pfam" id="PF04228">
    <property type="entry name" value="Zn_peptidase"/>
    <property type="match status" value="1"/>
</dbReference>
<proteinExistence type="predicted"/>
<feature type="signal peptide" evidence="6">
    <location>
        <begin position="1"/>
        <end position="33"/>
    </location>
</feature>
<evidence type="ECO:0000256" key="4">
    <source>
        <dbReference type="ARBA" id="ARBA00023136"/>
    </source>
</evidence>
<keyword evidence="3" id="KW-1133">Transmembrane helix</keyword>
<keyword evidence="2" id="KW-0812">Transmembrane</keyword>
<gene>
    <name evidence="7" type="ORF">SAMN04487818_104316</name>
</gene>
<dbReference type="Proteomes" id="UP000199051">
    <property type="component" value="Unassembled WGS sequence"/>
</dbReference>
<evidence type="ECO:0000256" key="2">
    <source>
        <dbReference type="ARBA" id="ARBA00022692"/>
    </source>
</evidence>
<keyword evidence="4" id="KW-0472">Membrane</keyword>
<evidence type="ECO:0000313" key="7">
    <source>
        <dbReference type="EMBL" id="SER60765.1"/>
    </source>
</evidence>
<dbReference type="PANTHER" id="PTHR30168">
    <property type="entry name" value="PUTATIVE MEMBRANE PROTEIN YPFJ"/>
    <property type="match status" value="1"/>
</dbReference>
<feature type="region of interest" description="Disordered" evidence="5">
    <location>
        <begin position="33"/>
        <end position="52"/>
    </location>
</feature>
<dbReference type="GO" id="GO:0016020">
    <property type="term" value="C:membrane"/>
    <property type="evidence" value="ECO:0007669"/>
    <property type="project" value="UniProtKB-SubCell"/>
</dbReference>
<sequence length="467" mass="49292">MRTHSPGDLARLLPALIAVFALLACTTTVPGQAVSQGSVSKGEPGTGSGVDPAFVRNTDGGDVDRLAATVVTDVQAYWTAAFPTTFGKEYTPPKGGFYSVDTADDDSPAPPCANKARDVEGNAFYCPEADIIAWDRAALLPVLRDRFGEAAVMLVLAHEMGHAVQDRTGSGATERKADPAKYPTILIEAMADCYAGSFVRWVVDGKAEHLTIAKDRLDTALESLISFRDPIGTEQEDRGAHGDAFDRVSAFQDGYEQGAVTCSKMTVDNRVFTLSGFIDAGDQARGGNLEFAQMIESVTLGLDSFYGALLPTLGKQWTAPKVVKSTGAPTCEGTRQGPVAYCPQDKSVQVDVAKELPELHADIGDYATGTLIASRYGLAALAAAGKPLTGADAQRSANCLAGAFTQSLFTTRPRLLSPGDLDEAVQVLLDYDYAARDLAGAAPAAGFDRVRAFRQGFTEGAQQCGLS</sequence>
<feature type="chain" id="PRO_5011738166" evidence="6">
    <location>
        <begin position="34"/>
        <end position="467"/>
    </location>
</feature>
<keyword evidence="7" id="KW-0482">Metalloprotease</keyword>
<keyword evidence="6" id="KW-0732">Signal</keyword>
<name>A0A1H9QKQ0_9PSEU</name>
<dbReference type="AlphaFoldDB" id="A0A1H9QKQ0"/>
<keyword evidence="7" id="KW-0645">Protease</keyword>
<evidence type="ECO:0000256" key="6">
    <source>
        <dbReference type="SAM" id="SignalP"/>
    </source>
</evidence>
<dbReference type="PROSITE" id="PS51257">
    <property type="entry name" value="PROKAR_LIPOPROTEIN"/>
    <property type="match status" value="1"/>
</dbReference>
<keyword evidence="7" id="KW-0378">Hydrolase</keyword>
<dbReference type="GO" id="GO:0006508">
    <property type="term" value="P:proteolysis"/>
    <property type="evidence" value="ECO:0007669"/>
    <property type="project" value="UniProtKB-KW"/>
</dbReference>
<accession>A0A1H9QKQ0</accession>
<reference evidence="8" key="1">
    <citation type="submission" date="2016-10" db="EMBL/GenBank/DDBJ databases">
        <authorList>
            <person name="Varghese N."/>
            <person name="Submissions S."/>
        </authorList>
    </citation>
    <scope>NUCLEOTIDE SEQUENCE [LARGE SCALE GENOMIC DNA]</scope>
    <source>
        <strain evidence="8">DSM 44260</strain>
    </source>
</reference>
<dbReference type="SUPFAM" id="SSF55486">
    <property type="entry name" value="Metalloproteases ('zincins'), catalytic domain"/>
    <property type="match status" value="1"/>
</dbReference>
<dbReference type="RefSeq" id="WP_245782299.1">
    <property type="nucleotide sequence ID" value="NZ_FOGI01000004.1"/>
</dbReference>
<dbReference type="STRING" id="155974.SAMN04487818_104316"/>
<dbReference type="GO" id="GO:0008237">
    <property type="term" value="F:metallopeptidase activity"/>
    <property type="evidence" value="ECO:0007669"/>
    <property type="project" value="UniProtKB-KW"/>
</dbReference>
<dbReference type="InterPro" id="IPR007343">
    <property type="entry name" value="Uncharacterised_pept_Zn_put"/>
</dbReference>
<evidence type="ECO:0000256" key="5">
    <source>
        <dbReference type="SAM" id="MobiDB-lite"/>
    </source>
</evidence>
<comment type="subcellular location">
    <subcellularLocation>
        <location evidence="1">Membrane</location>
        <topology evidence="1">Single-pass membrane protein</topology>
    </subcellularLocation>
</comment>
<evidence type="ECO:0000256" key="1">
    <source>
        <dbReference type="ARBA" id="ARBA00004167"/>
    </source>
</evidence>
<dbReference type="PANTHER" id="PTHR30168:SF0">
    <property type="entry name" value="INNER MEMBRANE PROTEIN"/>
    <property type="match status" value="1"/>
</dbReference>
<protein>
    <submittedName>
        <fullName evidence="7">Predicted metalloprotease</fullName>
    </submittedName>
</protein>
<keyword evidence="8" id="KW-1185">Reference proteome</keyword>
<organism evidence="7 8">
    <name type="scientific">Actinokineospora terrae</name>
    <dbReference type="NCBI Taxonomy" id="155974"/>
    <lineage>
        <taxon>Bacteria</taxon>
        <taxon>Bacillati</taxon>
        <taxon>Actinomycetota</taxon>
        <taxon>Actinomycetes</taxon>
        <taxon>Pseudonocardiales</taxon>
        <taxon>Pseudonocardiaceae</taxon>
        <taxon>Actinokineospora</taxon>
    </lineage>
</organism>
<evidence type="ECO:0000313" key="8">
    <source>
        <dbReference type="Proteomes" id="UP000199051"/>
    </source>
</evidence>
<evidence type="ECO:0000256" key="3">
    <source>
        <dbReference type="ARBA" id="ARBA00022989"/>
    </source>
</evidence>
<dbReference type="EMBL" id="FOGI01000004">
    <property type="protein sequence ID" value="SER60765.1"/>
    <property type="molecule type" value="Genomic_DNA"/>
</dbReference>